<feature type="compositionally biased region" description="Basic residues" evidence="7">
    <location>
        <begin position="260"/>
        <end position="279"/>
    </location>
</feature>
<reference evidence="8 9" key="1">
    <citation type="submission" date="2016-03" db="EMBL/GenBank/DDBJ databases">
        <authorList>
            <person name="Devillers H."/>
        </authorList>
    </citation>
    <scope>NUCLEOTIDE SEQUENCE [LARGE SCALE GENOMIC DNA]</scope>
    <source>
        <strain evidence="8">CBS 6772</strain>
    </source>
</reference>
<comment type="similarity">
    <text evidence="1 6">Belongs to the universal ribosomal protein uS9 family.</text>
</comment>
<dbReference type="Pfam" id="PF00380">
    <property type="entry name" value="Ribosomal_S9"/>
    <property type="match status" value="1"/>
</dbReference>
<dbReference type="PROSITE" id="PS00360">
    <property type="entry name" value="RIBOSOMAL_S9"/>
    <property type="match status" value="1"/>
</dbReference>
<keyword evidence="9" id="KW-1185">Reference proteome</keyword>
<dbReference type="InterPro" id="IPR014721">
    <property type="entry name" value="Ribsml_uS5_D2-typ_fold_subgr"/>
</dbReference>
<dbReference type="PANTHER" id="PTHR21569:SF1">
    <property type="entry name" value="SMALL RIBOSOMAL SUBUNIT PROTEIN US9M"/>
    <property type="match status" value="1"/>
</dbReference>
<dbReference type="InterPro" id="IPR023035">
    <property type="entry name" value="Ribosomal_uS9_bac/plastid"/>
</dbReference>
<dbReference type="GO" id="GO:0003723">
    <property type="term" value="F:RNA binding"/>
    <property type="evidence" value="ECO:0007669"/>
    <property type="project" value="TreeGrafter"/>
</dbReference>
<evidence type="ECO:0000256" key="7">
    <source>
        <dbReference type="SAM" id="MobiDB-lite"/>
    </source>
</evidence>
<dbReference type="STRING" id="4955.A0A1G4MA84"/>
<name>A0A1G4MA84_LACFM</name>
<dbReference type="GO" id="GO:0006412">
    <property type="term" value="P:translation"/>
    <property type="evidence" value="ECO:0007669"/>
    <property type="project" value="InterPro"/>
</dbReference>
<dbReference type="AlphaFoldDB" id="A0A1G4MA84"/>
<evidence type="ECO:0000256" key="2">
    <source>
        <dbReference type="ARBA" id="ARBA00022980"/>
    </source>
</evidence>
<sequence>MFSRLTCAVRRSLFKTSISKRTILSFAPLYKDYSLQQTRVVPKLSTFYSANPHHEDRMDRLDVLLRKYIKLPTVQVSLAEKPAWLSFSEYALIGGGTRLKPIQYQQLITALNRLNSIDPELINDEITNELSQYYKKTKLQSSRTSVKTLDEFGRSTAVGRRKTSSAKVYLVRGSGDILVNGRQLNDYFVKMKDRESIMYPLQVLDSVGKYNIFATASGGGITGQAEAIMHAVAKALVVFNPLLKSRLHKAGVMTRDYRHVERKKPGKKKARKMPTWVKR</sequence>
<accession>A0A1G4MA84</accession>
<keyword evidence="2 6" id="KW-0689">Ribosomal protein</keyword>
<evidence type="ECO:0000313" key="8">
    <source>
        <dbReference type="EMBL" id="SCW00635.1"/>
    </source>
</evidence>
<dbReference type="InterPro" id="IPR020574">
    <property type="entry name" value="Ribosomal_uS9_CS"/>
</dbReference>
<evidence type="ECO:0000313" key="9">
    <source>
        <dbReference type="Proteomes" id="UP000190831"/>
    </source>
</evidence>
<evidence type="ECO:0000256" key="4">
    <source>
        <dbReference type="ARBA" id="ARBA00039318"/>
    </source>
</evidence>
<dbReference type="InterPro" id="IPR020568">
    <property type="entry name" value="Ribosomal_Su5_D2-typ_SF"/>
</dbReference>
<gene>
    <name evidence="8" type="ORF">LAFE_0C08570G</name>
</gene>
<dbReference type="OMA" id="RESAMWA"/>
<evidence type="ECO:0000256" key="6">
    <source>
        <dbReference type="RuleBase" id="RU003815"/>
    </source>
</evidence>
<dbReference type="FunFam" id="3.30.230.10:FF:000001">
    <property type="entry name" value="30S ribosomal protein S9"/>
    <property type="match status" value="1"/>
</dbReference>
<evidence type="ECO:0000256" key="1">
    <source>
        <dbReference type="ARBA" id="ARBA00005251"/>
    </source>
</evidence>
<dbReference type="GO" id="GO:0005763">
    <property type="term" value="C:mitochondrial small ribosomal subunit"/>
    <property type="evidence" value="ECO:0007669"/>
    <property type="project" value="TreeGrafter"/>
</dbReference>
<proteinExistence type="inferred from homology"/>
<dbReference type="SUPFAM" id="SSF54211">
    <property type="entry name" value="Ribosomal protein S5 domain 2-like"/>
    <property type="match status" value="1"/>
</dbReference>
<evidence type="ECO:0000256" key="3">
    <source>
        <dbReference type="ARBA" id="ARBA00023274"/>
    </source>
</evidence>
<dbReference type="GO" id="GO:0003735">
    <property type="term" value="F:structural constituent of ribosome"/>
    <property type="evidence" value="ECO:0007669"/>
    <property type="project" value="InterPro"/>
</dbReference>
<dbReference type="Gene3D" id="3.30.230.10">
    <property type="match status" value="1"/>
</dbReference>
<dbReference type="PANTHER" id="PTHR21569">
    <property type="entry name" value="RIBOSOMAL PROTEIN S9"/>
    <property type="match status" value="1"/>
</dbReference>
<evidence type="ECO:0000256" key="5">
    <source>
        <dbReference type="ARBA" id="ARBA00042623"/>
    </source>
</evidence>
<dbReference type="Proteomes" id="UP000190831">
    <property type="component" value="Chromosome C"/>
</dbReference>
<dbReference type="EMBL" id="LT598485">
    <property type="protein sequence ID" value="SCW00635.1"/>
    <property type="molecule type" value="Genomic_DNA"/>
</dbReference>
<keyword evidence="3 6" id="KW-0687">Ribonucleoprotein</keyword>
<organism evidence="8 9">
    <name type="scientific">Lachancea fermentati</name>
    <name type="common">Zygosaccharomyces fermentati</name>
    <dbReference type="NCBI Taxonomy" id="4955"/>
    <lineage>
        <taxon>Eukaryota</taxon>
        <taxon>Fungi</taxon>
        <taxon>Dikarya</taxon>
        <taxon>Ascomycota</taxon>
        <taxon>Saccharomycotina</taxon>
        <taxon>Saccharomycetes</taxon>
        <taxon>Saccharomycetales</taxon>
        <taxon>Saccharomycetaceae</taxon>
        <taxon>Lachancea</taxon>
    </lineage>
</organism>
<feature type="region of interest" description="Disordered" evidence="7">
    <location>
        <begin position="258"/>
        <end position="279"/>
    </location>
</feature>
<dbReference type="InterPro" id="IPR000754">
    <property type="entry name" value="Ribosomal_uS9"/>
</dbReference>
<protein>
    <recommendedName>
        <fullName evidence="4">Small ribosomal subunit protein uS9m</fullName>
    </recommendedName>
    <alternativeName>
        <fullName evidence="5">37S ribosomal protein S9, mitochondrial</fullName>
    </alternativeName>
</protein>
<dbReference type="OrthoDB" id="10254627at2759"/>
<dbReference type="NCBIfam" id="NF001099">
    <property type="entry name" value="PRK00132.1"/>
    <property type="match status" value="1"/>
</dbReference>